<dbReference type="Pfam" id="PF00583">
    <property type="entry name" value="Acetyltransf_1"/>
    <property type="match status" value="1"/>
</dbReference>
<keyword evidence="2" id="KW-0012">Acyltransferase</keyword>
<protein>
    <submittedName>
        <fullName evidence="4">Ribosomal protein S18 acetylase RimI-like enzyme</fullName>
    </submittedName>
</protein>
<feature type="domain" description="N-acetyltransferase" evidence="3">
    <location>
        <begin position="6"/>
        <end position="168"/>
    </location>
</feature>
<evidence type="ECO:0000256" key="1">
    <source>
        <dbReference type="ARBA" id="ARBA00022679"/>
    </source>
</evidence>
<evidence type="ECO:0000313" key="5">
    <source>
        <dbReference type="Proteomes" id="UP001549145"/>
    </source>
</evidence>
<gene>
    <name evidence="4" type="ORF">ABID43_002456</name>
</gene>
<proteinExistence type="predicted"/>
<dbReference type="PROSITE" id="PS51186">
    <property type="entry name" value="GNAT"/>
    <property type="match status" value="1"/>
</dbReference>
<organism evidence="4 5">
    <name type="scientific">Methylobacterium goesingense</name>
    <dbReference type="NCBI Taxonomy" id="243690"/>
    <lineage>
        <taxon>Bacteria</taxon>
        <taxon>Pseudomonadati</taxon>
        <taxon>Pseudomonadota</taxon>
        <taxon>Alphaproteobacteria</taxon>
        <taxon>Hyphomicrobiales</taxon>
        <taxon>Methylobacteriaceae</taxon>
        <taxon>Methylobacterium</taxon>
    </lineage>
</organism>
<evidence type="ECO:0000259" key="3">
    <source>
        <dbReference type="PROSITE" id="PS51186"/>
    </source>
</evidence>
<dbReference type="SUPFAM" id="SSF55729">
    <property type="entry name" value="Acyl-CoA N-acyltransferases (Nat)"/>
    <property type="match status" value="1"/>
</dbReference>
<dbReference type="Proteomes" id="UP001549145">
    <property type="component" value="Unassembled WGS sequence"/>
</dbReference>
<reference evidence="4 5" key="1">
    <citation type="submission" date="2024-06" db="EMBL/GenBank/DDBJ databases">
        <title>Genomic Encyclopedia of Type Strains, Phase IV (KMG-IV): sequencing the most valuable type-strain genomes for metagenomic binning, comparative biology and taxonomic classification.</title>
        <authorList>
            <person name="Goeker M."/>
        </authorList>
    </citation>
    <scope>NUCLEOTIDE SEQUENCE [LARGE SCALE GENOMIC DNA]</scope>
    <source>
        <strain evidence="4 5">DSM 21331</strain>
    </source>
</reference>
<keyword evidence="1" id="KW-0808">Transferase</keyword>
<evidence type="ECO:0000313" key="4">
    <source>
        <dbReference type="EMBL" id="MET3692912.1"/>
    </source>
</evidence>
<dbReference type="InterPro" id="IPR000182">
    <property type="entry name" value="GNAT_dom"/>
</dbReference>
<dbReference type="EMBL" id="JBEPMM010000006">
    <property type="protein sequence ID" value="MET3692912.1"/>
    <property type="molecule type" value="Genomic_DNA"/>
</dbReference>
<dbReference type="CDD" id="cd04301">
    <property type="entry name" value="NAT_SF"/>
    <property type="match status" value="1"/>
</dbReference>
<dbReference type="Gene3D" id="3.40.630.30">
    <property type="match status" value="1"/>
</dbReference>
<dbReference type="RefSeq" id="WP_354465653.1">
    <property type="nucleotide sequence ID" value="NZ_JBEPMM010000006.1"/>
</dbReference>
<dbReference type="InterPro" id="IPR016181">
    <property type="entry name" value="Acyl_CoA_acyltransferase"/>
</dbReference>
<keyword evidence="5" id="KW-1185">Reference proteome</keyword>
<dbReference type="InterPro" id="IPR050832">
    <property type="entry name" value="Bact_Acetyltransf"/>
</dbReference>
<name>A0ABV2L510_9HYPH</name>
<sequence length="168" mass="18629">MRTSTISIRRARPADADHLAELFDETWREAYRGIIPGVSLERMIGQRSSQWWLGATQRNRPLVVVDTGEAVVGYAVYGPARGRLLQAPGEIDELYIRPDHQGLGLGRRLFRAIRNDLADHGLVQAGVWALEENDRARSFYTGLGGVEAARSVDRMAGAVLPKVGFRFG</sequence>
<accession>A0ABV2L510</accession>
<comment type="caution">
    <text evidence="4">The sequence shown here is derived from an EMBL/GenBank/DDBJ whole genome shotgun (WGS) entry which is preliminary data.</text>
</comment>
<evidence type="ECO:0000256" key="2">
    <source>
        <dbReference type="ARBA" id="ARBA00023315"/>
    </source>
</evidence>
<dbReference type="PANTHER" id="PTHR43877">
    <property type="entry name" value="AMINOALKYLPHOSPHONATE N-ACETYLTRANSFERASE-RELATED-RELATED"/>
    <property type="match status" value="1"/>
</dbReference>